<reference evidence="1" key="2">
    <citation type="journal article" date="2015" name="Fish Shellfish Immunol.">
        <title>Early steps in the European eel (Anguilla anguilla)-Vibrio vulnificus interaction in the gills: Role of the RtxA13 toxin.</title>
        <authorList>
            <person name="Callol A."/>
            <person name="Pajuelo D."/>
            <person name="Ebbesson L."/>
            <person name="Teles M."/>
            <person name="MacKenzie S."/>
            <person name="Amaro C."/>
        </authorList>
    </citation>
    <scope>NUCLEOTIDE SEQUENCE</scope>
</reference>
<reference evidence="1" key="1">
    <citation type="submission" date="2014-11" db="EMBL/GenBank/DDBJ databases">
        <authorList>
            <person name="Amaro Gonzalez C."/>
        </authorList>
    </citation>
    <scope>NUCLEOTIDE SEQUENCE</scope>
</reference>
<sequence length="20" mass="2321">MLQFLGKLGVLFLSDLIKWV</sequence>
<evidence type="ECO:0000313" key="1">
    <source>
        <dbReference type="EMBL" id="JAH18728.1"/>
    </source>
</evidence>
<accession>A0A0E9QRL1</accession>
<name>A0A0E9QRL1_ANGAN</name>
<organism evidence="1">
    <name type="scientific">Anguilla anguilla</name>
    <name type="common">European freshwater eel</name>
    <name type="synonym">Muraena anguilla</name>
    <dbReference type="NCBI Taxonomy" id="7936"/>
    <lineage>
        <taxon>Eukaryota</taxon>
        <taxon>Metazoa</taxon>
        <taxon>Chordata</taxon>
        <taxon>Craniata</taxon>
        <taxon>Vertebrata</taxon>
        <taxon>Euteleostomi</taxon>
        <taxon>Actinopterygii</taxon>
        <taxon>Neopterygii</taxon>
        <taxon>Teleostei</taxon>
        <taxon>Anguilliformes</taxon>
        <taxon>Anguillidae</taxon>
        <taxon>Anguilla</taxon>
    </lineage>
</organism>
<protein>
    <submittedName>
        <fullName evidence="1">Uncharacterized protein</fullName>
    </submittedName>
</protein>
<dbReference type="AlphaFoldDB" id="A0A0E9QRL1"/>
<proteinExistence type="predicted"/>
<dbReference type="EMBL" id="GBXM01089849">
    <property type="protein sequence ID" value="JAH18728.1"/>
    <property type="molecule type" value="Transcribed_RNA"/>
</dbReference>